<reference evidence="2 3" key="1">
    <citation type="submission" date="2017-04" db="EMBL/GenBank/DDBJ databases">
        <authorList>
            <person name="Afonso C.L."/>
            <person name="Miller P.J."/>
            <person name="Scott M.A."/>
            <person name="Spackman E."/>
            <person name="Goraichik I."/>
            <person name="Dimitrov K.M."/>
            <person name="Suarez D.L."/>
            <person name="Swayne D.E."/>
        </authorList>
    </citation>
    <scope>NUCLEOTIDE SEQUENCE [LARGE SCALE GENOMIC DNA]</scope>
    <source>
        <strain evidence="2 3">DSM 23236</strain>
    </source>
</reference>
<dbReference type="InterPro" id="IPR029058">
    <property type="entry name" value="AB_hydrolase_fold"/>
</dbReference>
<accession>A0A1W1XYZ7</accession>
<dbReference type="PANTHER" id="PTHR48098">
    <property type="entry name" value="ENTEROCHELIN ESTERASE-RELATED"/>
    <property type="match status" value="1"/>
</dbReference>
<feature type="chain" id="PRO_5012912986" evidence="1">
    <location>
        <begin position="22"/>
        <end position="274"/>
    </location>
</feature>
<keyword evidence="1" id="KW-0732">Signal</keyword>
<protein>
    <submittedName>
        <fullName evidence="2">Enterochelin esterase</fullName>
    </submittedName>
</protein>
<dbReference type="SUPFAM" id="SSF53474">
    <property type="entry name" value="alpha/beta-Hydrolases"/>
    <property type="match status" value="1"/>
</dbReference>
<dbReference type="OrthoDB" id="8612340at2"/>
<dbReference type="EMBL" id="FWXD01000030">
    <property type="protein sequence ID" value="SMC29190.1"/>
    <property type="molecule type" value="Genomic_DNA"/>
</dbReference>
<name>A0A1W1XYZ7_9NEIS</name>
<feature type="signal peptide" evidence="1">
    <location>
        <begin position="1"/>
        <end position="21"/>
    </location>
</feature>
<evidence type="ECO:0000256" key="1">
    <source>
        <dbReference type="SAM" id="SignalP"/>
    </source>
</evidence>
<dbReference type="RefSeq" id="WP_084092610.1">
    <property type="nucleotide sequence ID" value="NZ_FWXD01000030.1"/>
</dbReference>
<sequence>MSAARWLAALLLATVASASLADPHYEKAVMHSAALQRDMRLYVYLPPDYDPAKRYPVLYFLHGKGNNEYALMNHLALGDIADDLIAAGEIKPLIIVAPQLDNSFGLNLNDNDHAPLADGQGGGRYQDYLVQDVPAWVEQHWAARSDREGRMIGGISMGGYAALVAAFRYPERYARVGGHSAAVNPGYTGGWLYPLPTSRAERDPLLLAESPALGGLKIWLDCGRDDPLFATNQALAGILRKQKRDVQWSTGPGGHDSRYWTDARLIEYLKFYGR</sequence>
<dbReference type="InterPro" id="IPR000801">
    <property type="entry name" value="Esterase-like"/>
</dbReference>
<evidence type="ECO:0000313" key="2">
    <source>
        <dbReference type="EMBL" id="SMC29190.1"/>
    </source>
</evidence>
<dbReference type="Pfam" id="PF00756">
    <property type="entry name" value="Esterase"/>
    <property type="match status" value="1"/>
</dbReference>
<dbReference type="Proteomes" id="UP000192761">
    <property type="component" value="Unassembled WGS sequence"/>
</dbReference>
<gene>
    <name evidence="2" type="ORF">SAMN02745857_03668</name>
</gene>
<dbReference type="STRING" id="1121001.SAMN02745857_03668"/>
<dbReference type="Gene3D" id="3.40.50.1820">
    <property type="entry name" value="alpha/beta hydrolase"/>
    <property type="match status" value="1"/>
</dbReference>
<proteinExistence type="predicted"/>
<organism evidence="2 3">
    <name type="scientific">Andreprevotia lacus DSM 23236</name>
    <dbReference type="NCBI Taxonomy" id="1121001"/>
    <lineage>
        <taxon>Bacteria</taxon>
        <taxon>Pseudomonadati</taxon>
        <taxon>Pseudomonadota</taxon>
        <taxon>Betaproteobacteria</taxon>
        <taxon>Neisseriales</taxon>
        <taxon>Chitinibacteraceae</taxon>
        <taxon>Andreprevotia</taxon>
    </lineage>
</organism>
<evidence type="ECO:0000313" key="3">
    <source>
        <dbReference type="Proteomes" id="UP000192761"/>
    </source>
</evidence>
<dbReference type="AlphaFoldDB" id="A0A1W1XYZ7"/>
<keyword evidence="3" id="KW-1185">Reference proteome</keyword>
<dbReference type="InterPro" id="IPR050583">
    <property type="entry name" value="Mycobacterial_A85_antigen"/>
</dbReference>